<protein>
    <submittedName>
        <fullName evidence="3">Transmembrane protein 108</fullName>
    </submittedName>
</protein>
<feature type="transmembrane region" description="Helical" evidence="2">
    <location>
        <begin position="249"/>
        <end position="270"/>
    </location>
</feature>
<keyword evidence="2" id="KW-1133">Transmembrane helix</keyword>
<keyword evidence="2" id="KW-0812">Transmembrane</keyword>
<dbReference type="GO" id="GO:0005769">
    <property type="term" value="C:early endosome"/>
    <property type="evidence" value="ECO:0007669"/>
    <property type="project" value="TreeGrafter"/>
</dbReference>
<dbReference type="EMBL" id="AFYH01119827">
    <property type="status" value="NOT_ANNOTATED_CDS"/>
    <property type="molecule type" value="Genomic_DNA"/>
</dbReference>
<reference evidence="3" key="3">
    <citation type="submission" date="2025-09" db="UniProtKB">
        <authorList>
            <consortium name="Ensembl"/>
        </authorList>
    </citation>
    <scope>IDENTIFICATION</scope>
</reference>
<dbReference type="HOGENOM" id="CLU_040547_0_0_1"/>
<sequence length="355" mass="38506">SDPLHSKGKLFQFHKGNATASTQPYQNTELQSSFSTKAPPVIHPPHSNANLSLVHNITVLANPKDSNATRHSSTFQGLKEAEQVNGSQEGRSQTPVFSASLTGPETVTVPFKTASHSAQDTGSKNYSMVNVKPGTNFSFVTNNETNPVSAYSFHTTTKITVSSVTNGAIREHLYTTVGSTIFWNRVLPSASTGASTSSLEPGSTATGNFLNRLVPPGTRGPGVQGNISHVTEVDKPQHRATICLSKVDLAWIILAISVPVSSCSVLLTVCCMRRKKKTSNPENNLSYWNNAITMDYFNRHAVELPREIQSLETSEDHLSESRSPPNGDYVESGMVLVNPFCQETLFARTDQVSEI</sequence>
<reference evidence="3" key="2">
    <citation type="submission" date="2025-08" db="UniProtKB">
        <authorList>
            <consortium name="Ensembl"/>
        </authorList>
    </citation>
    <scope>IDENTIFICATION</scope>
</reference>
<dbReference type="Pfam" id="PF15759">
    <property type="entry name" value="TMEM108"/>
    <property type="match status" value="1"/>
</dbReference>
<dbReference type="GO" id="GO:0097106">
    <property type="term" value="P:postsynaptic density organization"/>
    <property type="evidence" value="ECO:0007669"/>
    <property type="project" value="TreeGrafter"/>
</dbReference>
<evidence type="ECO:0000313" key="3">
    <source>
        <dbReference type="Ensembl" id="ENSLACP00000016405.1"/>
    </source>
</evidence>
<gene>
    <name evidence="3" type="primary">TMEM108</name>
</gene>
<dbReference type="GO" id="GO:0010008">
    <property type="term" value="C:endosome membrane"/>
    <property type="evidence" value="ECO:0007669"/>
    <property type="project" value="TreeGrafter"/>
</dbReference>
<proteinExistence type="predicted"/>
<dbReference type="GO" id="GO:0014069">
    <property type="term" value="C:postsynaptic density"/>
    <property type="evidence" value="ECO:0007669"/>
    <property type="project" value="TreeGrafter"/>
</dbReference>
<accession>H3B3D4</accession>
<dbReference type="GeneTree" id="ENSGT00390000000626"/>
<dbReference type="AlphaFoldDB" id="H3B3D4"/>
<feature type="region of interest" description="Disordered" evidence="1">
    <location>
        <begin position="79"/>
        <end position="99"/>
    </location>
</feature>
<evidence type="ECO:0000313" key="4">
    <source>
        <dbReference type="Proteomes" id="UP000008672"/>
    </source>
</evidence>
<dbReference type="Proteomes" id="UP000008672">
    <property type="component" value="Unassembled WGS sequence"/>
</dbReference>
<dbReference type="eggNOG" id="ENOG502RXTY">
    <property type="taxonomic scope" value="Eukaryota"/>
</dbReference>
<dbReference type="EMBL" id="AFYH01119826">
    <property type="status" value="NOT_ANNOTATED_CDS"/>
    <property type="molecule type" value="Genomic_DNA"/>
</dbReference>
<dbReference type="InParanoid" id="H3B3D4"/>
<reference evidence="4" key="1">
    <citation type="submission" date="2011-08" db="EMBL/GenBank/DDBJ databases">
        <title>The draft genome of Latimeria chalumnae.</title>
        <authorList>
            <person name="Di Palma F."/>
            <person name="Alfoldi J."/>
            <person name="Johnson J."/>
            <person name="Berlin A."/>
            <person name="Gnerre S."/>
            <person name="Jaffe D."/>
            <person name="MacCallum I."/>
            <person name="Young S."/>
            <person name="Walker B.J."/>
            <person name="Lander E."/>
            <person name="Lindblad-Toh K."/>
        </authorList>
    </citation>
    <scope>NUCLEOTIDE SEQUENCE [LARGE SCALE GENOMIC DNA]</scope>
    <source>
        <strain evidence="4">Wild caught</strain>
    </source>
</reference>
<keyword evidence="2" id="KW-0472">Membrane</keyword>
<name>H3B3D4_LATCH</name>
<evidence type="ECO:0000256" key="1">
    <source>
        <dbReference type="SAM" id="MobiDB-lite"/>
    </source>
</evidence>
<dbReference type="GO" id="GO:0008090">
    <property type="term" value="P:retrograde axonal transport"/>
    <property type="evidence" value="ECO:0007669"/>
    <property type="project" value="TreeGrafter"/>
</dbReference>
<dbReference type="PANTHER" id="PTHR28673">
    <property type="entry name" value="TRANSMEMBRANE PROTEIN 108"/>
    <property type="match status" value="1"/>
</dbReference>
<dbReference type="GO" id="GO:1904115">
    <property type="term" value="C:axon cytoplasm"/>
    <property type="evidence" value="ECO:0007669"/>
    <property type="project" value="GOC"/>
</dbReference>
<feature type="region of interest" description="Disordered" evidence="1">
    <location>
        <begin position="1"/>
        <end position="24"/>
    </location>
</feature>
<keyword evidence="4" id="KW-1185">Reference proteome</keyword>
<dbReference type="PANTHER" id="PTHR28673:SF1">
    <property type="entry name" value="TRANSMEMBRANE PROTEIN 108"/>
    <property type="match status" value="1"/>
</dbReference>
<dbReference type="FunCoup" id="H3B3D4">
    <property type="interactions" value="17"/>
</dbReference>
<dbReference type="STRING" id="7897.ENSLACP00000016405"/>
<dbReference type="GO" id="GO:0097484">
    <property type="term" value="P:dendrite extension"/>
    <property type="evidence" value="ECO:0007669"/>
    <property type="project" value="TreeGrafter"/>
</dbReference>
<dbReference type="InterPro" id="IPR031508">
    <property type="entry name" value="TMEM108"/>
</dbReference>
<evidence type="ECO:0000256" key="2">
    <source>
        <dbReference type="SAM" id="Phobius"/>
    </source>
</evidence>
<organism evidence="3 4">
    <name type="scientific">Latimeria chalumnae</name>
    <name type="common">Coelacanth</name>
    <dbReference type="NCBI Taxonomy" id="7897"/>
    <lineage>
        <taxon>Eukaryota</taxon>
        <taxon>Metazoa</taxon>
        <taxon>Chordata</taxon>
        <taxon>Craniata</taxon>
        <taxon>Vertebrata</taxon>
        <taxon>Euteleostomi</taxon>
        <taxon>Coelacanthiformes</taxon>
        <taxon>Coelacanthidae</taxon>
        <taxon>Latimeria</taxon>
    </lineage>
</organism>
<dbReference type="Ensembl" id="ENSLACT00000016519.1">
    <property type="protein sequence ID" value="ENSLACP00000016405.1"/>
    <property type="gene ID" value="ENSLACG00000014453.1"/>
</dbReference>
<feature type="compositionally biased region" description="Polar residues" evidence="1">
    <location>
        <begin position="84"/>
        <end position="99"/>
    </location>
</feature>